<accession>A0A318MQ45</accession>
<dbReference type="EMBL" id="QGLK01000004">
    <property type="protein sequence ID" value="PXY88034.1"/>
    <property type="molecule type" value="Genomic_DNA"/>
</dbReference>
<dbReference type="AlphaFoldDB" id="A0A318MQ45"/>
<comment type="caution">
    <text evidence="2">The sequence shown here is derived from an EMBL/GenBank/DDBJ whole genome shotgun (WGS) entry which is preliminary data.</text>
</comment>
<evidence type="ECO:0000313" key="2">
    <source>
        <dbReference type="EMBL" id="PXY88034.1"/>
    </source>
</evidence>
<feature type="region of interest" description="Disordered" evidence="1">
    <location>
        <begin position="38"/>
        <end position="62"/>
    </location>
</feature>
<sequence>MQQRAVNAVTETDINTWIEDLNKGEIPCEFSTTHKPQATVTQQHSQHSGSYFRQRATVYGSS</sequence>
<dbReference type="Proteomes" id="UP000248128">
    <property type="component" value="Unassembled WGS sequence"/>
</dbReference>
<proteinExistence type="predicted"/>
<feature type="compositionally biased region" description="Polar residues" evidence="1">
    <location>
        <begin position="38"/>
        <end position="51"/>
    </location>
</feature>
<evidence type="ECO:0000313" key="3">
    <source>
        <dbReference type="Proteomes" id="UP000248128"/>
    </source>
</evidence>
<gene>
    <name evidence="2" type="ORF">DKK74_05140</name>
</gene>
<organism evidence="2 3">
    <name type="scientific">Bifidobacterium asteroides</name>
    <dbReference type="NCBI Taxonomy" id="1684"/>
    <lineage>
        <taxon>Bacteria</taxon>
        <taxon>Bacillati</taxon>
        <taxon>Actinomycetota</taxon>
        <taxon>Actinomycetes</taxon>
        <taxon>Bifidobacteriales</taxon>
        <taxon>Bifidobacteriaceae</taxon>
        <taxon>Bifidobacterium</taxon>
    </lineage>
</organism>
<reference evidence="2 3" key="1">
    <citation type="submission" date="2018-05" db="EMBL/GenBank/DDBJ databases">
        <title>Reference genomes for bee gut microbiota database.</title>
        <authorList>
            <person name="Ellegaard K.M."/>
        </authorList>
    </citation>
    <scope>NUCLEOTIDE SEQUENCE [LARGE SCALE GENOMIC DNA]</scope>
    <source>
        <strain evidence="2 3">ESL0199</strain>
    </source>
</reference>
<evidence type="ECO:0000256" key="1">
    <source>
        <dbReference type="SAM" id="MobiDB-lite"/>
    </source>
</evidence>
<protein>
    <submittedName>
        <fullName evidence="2">Uncharacterized protein</fullName>
    </submittedName>
</protein>
<name>A0A318MQ45_9BIFI</name>